<keyword evidence="4 6" id="KW-1133">Transmembrane helix</keyword>
<feature type="domain" description="ABC3 transporter permease C-terminal" evidence="7">
    <location>
        <begin position="679"/>
        <end position="793"/>
    </location>
</feature>
<keyword evidence="10" id="KW-1185">Reference proteome</keyword>
<keyword evidence="2" id="KW-1003">Cell membrane</keyword>
<feature type="transmembrane region" description="Helical" evidence="6">
    <location>
        <begin position="390"/>
        <end position="413"/>
    </location>
</feature>
<feature type="transmembrane region" description="Helical" evidence="6">
    <location>
        <begin position="349"/>
        <end position="370"/>
    </location>
</feature>
<feature type="domain" description="ABC3 transporter permease C-terminal" evidence="7">
    <location>
        <begin position="299"/>
        <end position="413"/>
    </location>
</feature>
<keyword evidence="3 6" id="KW-0812">Transmembrane</keyword>
<evidence type="ECO:0000256" key="2">
    <source>
        <dbReference type="ARBA" id="ARBA00022475"/>
    </source>
</evidence>
<feature type="transmembrane region" description="Helical" evidence="6">
    <location>
        <begin position="721"/>
        <end position="743"/>
    </location>
</feature>
<feature type="transmembrane region" description="Helical" evidence="6">
    <location>
        <begin position="676"/>
        <end position="701"/>
    </location>
</feature>
<evidence type="ECO:0000256" key="1">
    <source>
        <dbReference type="ARBA" id="ARBA00004651"/>
    </source>
</evidence>
<dbReference type="Pfam" id="PF12704">
    <property type="entry name" value="MacB_PCD"/>
    <property type="match status" value="2"/>
</dbReference>
<dbReference type="InterPro" id="IPR003838">
    <property type="entry name" value="ABC3_permease_C"/>
</dbReference>
<dbReference type="InterPro" id="IPR025857">
    <property type="entry name" value="MacB_PCD"/>
</dbReference>
<organism evidence="9 10">
    <name type="scientific">Ravibacter arvi</name>
    <dbReference type="NCBI Taxonomy" id="2051041"/>
    <lineage>
        <taxon>Bacteria</taxon>
        <taxon>Pseudomonadati</taxon>
        <taxon>Bacteroidota</taxon>
        <taxon>Cytophagia</taxon>
        <taxon>Cytophagales</taxon>
        <taxon>Spirosomataceae</taxon>
        <taxon>Ravibacter</taxon>
    </lineage>
</organism>
<feature type="transmembrane region" description="Helical" evidence="6">
    <location>
        <begin position="293"/>
        <end position="315"/>
    </location>
</feature>
<reference evidence="10" key="1">
    <citation type="journal article" date="2019" name="Int. J. Syst. Evol. Microbiol.">
        <title>The Global Catalogue of Microorganisms (GCM) 10K type strain sequencing project: providing services to taxonomists for standard genome sequencing and annotation.</title>
        <authorList>
            <consortium name="The Broad Institute Genomics Platform"/>
            <consortium name="The Broad Institute Genome Sequencing Center for Infectious Disease"/>
            <person name="Wu L."/>
            <person name="Ma J."/>
        </authorList>
    </citation>
    <scope>NUCLEOTIDE SEQUENCE [LARGE SCALE GENOMIC DNA]</scope>
    <source>
        <strain evidence="10">JCM 31920</strain>
    </source>
</reference>
<dbReference type="Pfam" id="PF02687">
    <property type="entry name" value="FtsX"/>
    <property type="match status" value="2"/>
</dbReference>
<evidence type="ECO:0000256" key="3">
    <source>
        <dbReference type="ARBA" id="ARBA00022692"/>
    </source>
</evidence>
<dbReference type="PANTHER" id="PTHR30572">
    <property type="entry name" value="MEMBRANE COMPONENT OF TRANSPORTER-RELATED"/>
    <property type="match status" value="1"/>
</dbReference>
<evidence type="ECO:0000256" key="5">
    <source>
        <dbReference type="ARBA" id="ARBA00023136"/>
    </source>
</evidence>
<comment type="subcellular location">
    <subcellularLocation>
        <location evidence="1">Cell membrane</location>
        <topology evidence="1">Multi-pass membrane protein</topology>
    </subcellularLocation>
</comment>
<name>A0ABP8MCX2_9BACT</name>
<gene>
    <name evidence="9" type="ORF">GCM10023091_39980</name>
</gene>
<keyword evidence="5 6" id="KW-0472">Membrane</keyword>
<feature type="transmembrane region" description="Helical" evidence="6">
    <location>
        <begin position="763"/>
        <end position="786"/>
    </location>
</feature>
<dbReference type="EMBL" id="BAABEY010000036">
    <property type="protein sequence ID" value="GAA4446587.1"/>
    <property type="molecule type" value="Genomic_DNA"/>
</dbReference>
<proteinExistence type="predicted"/>
<evidence type="ECO:0000259" key="7">
    <source>
        <dbReference type="Pfam" id="PF02687"/>
    </source>
</evidence>
<dbReference type="Proteomes" id="UP001501508">
    <property type="component" value="Unassembled WGS sequence"/>
</dbReference>
<sequence>MILNHLKVASRSLRRNSFYSGINVCGLACGLATAILLLVWVQNERSYDQSVTAHERIHRAVVTIDNNGKDYVLDVLPGPISGLAQSLPQVEKVVRVNDDWDQVLATLDRREILDGFHTAFVDSAFFSVFDFPLLSGDQRSLFPDIQSVVLTRTTAMKLFGNDNVVGEVVSFRKKPFAVTGVLADFPSNSSLQFDALFPIGYYGKEFTSWGGNGEWKTIDEDMGNYSFKTFLKLREGADPDETVKTLQHSFLKRVRAIAASSGSDTAADLSLRLQPIGDMHLVGLDGNNARATMVGIFMAVAILILAIAAINYVNLATARAVVRMREIGIRKIVGAEKTQLFFQFMAETLVLFCLAALMAVGLIIALLPVYRLVSGSQLSFANAGWTVWKLIGLAVTGTLLASSVYPALFLSGFQPLEALRGRLLAGVGKAPLRKVLVVFQFAISSFLVIATLVIGRQMSHVRQMNLGYNKDYVLTIALPGSVVDHTDVFRQDLEKEKAISGVAFSDIFDLGNHTNATADVEWPGKRVGQQVIMGYADIDQDFIPVMGLQLVEGRNFAGTPADENQYIVNEAAVKEMGWSAPYVGRAFTVHQRKGTVVGVVKDFNYQSLTTKIGPMVLKYGNRENMLYVRTSAGRVQEAISAVEKAYSRYANDVPFSYNFIDKQLEARYESDLRTGLLFNIFGGVAIFISCLGLLGLTTYGLGQRVREIGIRKTLGADTVTIVRILSAGTLARALLSFALAAPLAAWMMHKWLQNFAYRIVMQWWIFAVAGAVTVLIALLTVGFLSVRAARANPVRALRNE</sequence>
<evidence type="ECO:0000313" key="10">
    <source>
        <dbReference type="Proteomes" id="UP001501508"/>
    </source>
</evidence>
<evidence type="ECO:0000259" key="8">
    <source>
        <dbReference type="Pfam" id="PF12704"/>
    </source>
</evidence>
<feature type="domain" description="MacB-like periplasmic core" evidence="8">
    <location>
        <begin position="442"/>
        <end position="639"/>
    </location>
</feature>
<feature type="domain" description="MacB-like periplasmic core" evidence="8">
    <location>
        <begin position="20"/>
        <end position="247"/>
    </location>
</feature>
<dbReference type="RefSeq" id="WP_345032517.1">
    <property type="nucleotide sequence ID" value="NZ_BAABEY010000036.1"/>
</dbReference>
<dbReference type="PANTHER" id="PTHR30572:SF18">
    <property type="entry name" value="ABC-TYPE MACROLIDE FAMILY EXPORT SYSTEM PERMEASE COMPONENT 2"/>
    <property type="match status" value="1"/>
</dbReference>
<comment type="caution">
    <text evidence="9">The sequence shown here is derived from an EMBL/GenBank/DDBJ whole genome shotgun (WGS) entry which is preliminary data.</text>
</comment>
<evidence type="ECO:0000256" key="4">
    <source>
        <dbReference type="ARBA" id="ARBA00022989"/>
    </source>
</evidence>
<evidence type="ECO:0000313" key="9">
    <source>
        <dbReference type="EMBL" id="GAA4446587.1"/>
    </source>
</evidence>
<protein>
    <submittedName>
        <fullName evidence="9">ABC transporter permease</fullName>
    </submittedName>
</protein>
<feature type="transmembrane region" description="Helical" evidence="6">
    <location>
        <begin position="434"/>
        <end position="455"/>
    </location>
</feature>
<dbReference type="InterPro" id="IPR050250">
    <property type="entry name" value="Macrolide_Exporter_MacB"/>
</dbReference>
<accession>A0ABP8MCX2</accession>
<evidence type="ECO:0000256" key="6">
    <source>
        <dbReference type="SAM" id="Phobius"/>
    </source>
</evidence>
<feature type="transmembrane region" description="Helical" evidence="6">
    <location>
        <begin position="21"/>
        <end position="41"/>
    </location>
</feature>